<evidence type="ECO:0008006" key="3">
    <source>
        <dbReference type="Google" id="ProtNLM"/>
    </source>
</evidence>
<dbReference type="EMBL" id="KB468042">
    <property type="protein sequence ID" value="PCH39683.1"/>
    <property type="molecule type" value="Genomic_DNA"/>
</dbReference>
<dbReference type="Proteomes" id="UP000218811">
    <property type="component" value="Unassembled WGS sequence"/>
</dbReference>
<accession>A0A2H3JIH9</accession>
<sequence length="421" mass="47036">MKFSCDTAASHAPIELWELILDFLWDEPAALVACTTVCTDWHPRSKLLLKNLDSSNAHELSNPEDVRRLAKLLHAMPFKRQTSRRVRITGNPAASGSLAHIAAFAASLVEKFPSVYSLEIHNGSWRPGSIQLTSALLHLSAFRIVMLDLDGITLPSITVFGRLIASLSRLKGLRLGNLYFSDGRLPVPLYRRWKTLPKLTAIHVECASVAVLDALAATHLTENCNLLYLRDLTIPHFQPLEHGVRSSNLKSMLWNSKDSLKHLYIETCPQVEIDMTQEPTLSDDVDLSCSTALKDLRLTIGFHSSTVSSRHTEWVLHLMSNMSGPSSLERIVLRLRRLSGKFSIANIREIIRGYAQLDRVLCAPRLPLFRSLQFKIDLHPDGMKSAEGIWHEAAPRYFSSLVASSKLSVQWVLSGLGKVPL</sequence>
<dbReference type="SUPFAM" id="SSF52047">
    <property type="entry name" value="RNI-like"/>
    <property type="match status" value="1"/>
</dbReference>
<evidence type="ECO:0000313" key="2">
    <source>
        <dbReference type="Proteomes" id="UP000218811"/>
    </source>
</evidence>
<proteinExistence type="predicted"/>
<reference evidence="1 2" key="1">
    <citation type="journal article" date="2012" name="Science">
        <title>The Paleozoic origin of enzymatic lignin decomposition reconstructed from 31 fungal genomes.</title>
        <authorList>
            <person name="Floudas D."/>
            <person name="Binder M."/>
            <person name="Riley R."/>
            <person name="Barry K."/>
            <person name="Blanchette R.A."/>
            <person name="Henrissat B."/>
            <person name="Martinez A.T."/>
            <person name="Otillar R."/>
            <person name="Spatafora J.W."/>
            <person name="Yadav J.S."/>
            <person name="Aerts A."/>
            <person name="Benoit I."/>
            <person name="Boyd A."/>
            <person name="Carlson A."/>
            <person name="Copeland A."/>
            <person name="Coutinho P.M."/>
            <person name="de Vries R.P."/>
            <person name="Ferreira P."/>
            <person name="Findley K."/>
            <person name="Foster B."/>
            <person name="Gaskell J."/>
            <person name="Glotzer D."/>
            <person name="Gorecki P."/>
            <person name="Heitman J."/>
            <person name="Hesse C."/>
            <person name="Hori C."/>
            <person name="Igarashi K."/>
            <person name="Jurgens J.A."/>
            <person name="Kallen N."/>
            <person name="Kersten P."/>
            <person name="Kohler A."/>
            <person name="Kuees U."/>
            <person name="Kumar T.K.A."/>
            <person name="Kuo A."/>
            <person name="LaButti K."/>
            <person name="Larrondo L.F."/>
            <person name="Lindquist E."/>
            <person name="Ling A."/>
            <person name="Lombard V."/>
            <person name="Lucas S."/>
            <person name="Lundell T."/>
            <person name="Martin R."/>
            <person name="McLaughlin D.J."/>
            <person name="Morgenstern I."/>
            <person name="Morin E."/>
            <person name="Murat C."/>
            <person name="Nagy L.G."/>
            <person name="Nolan M."/>
            <person name="Ohm R.A."/>
            <person name="Patyshakuliyeva A."/>
            <person name="Rokas A."/>
            <person name="Ruiz-Duenas F.J."/>
            <person name="Sabat G."/>
            <person name="Salamov A."/>
            <person name="Samejima M."/>
            <person name="Schmutz J."/>
            <person name="Slot J.C."/>
            <person name="St John F."/>
            <person name="Stenlid J."/>
            <person name="Sun H."/>
            <person name="Sun S."/>
            <person name="Syed K."/>
            <person name="Tsang A."/>
            <person name="Wiebenga A."/>
            <person name="Young D."/>
            <person name="Pisabarro A."/>
            <person name="Eastwood D.C."/>
            <person name="Martin F."/>
            <person name="Cullen D."/>
            <person name="Grigoriev I.V."/>
            <person name="Hibbett D.S."/>
        </authorList>
    </citation>
    <scope>NUCLEOTIDE SEQUENCE [LARGE SCALE GENOMIC DNA]</scope>
    <source>
        <strain evidence="1 2">MD-104</strain>
    </source>
</reference>
<organism evidence="1 2">
    <name type="scientific">Wolfiporia cocos (strain MD-104)</name>
    <name type="common">Brown rot fungus</name>
    <dbReference type="NCBI Taxonomy" id="742152"/>
    <lineage>
        <taxon>Eukaryota</taxon>
        <taxon>Fungi</taxon>
        <taxon>Dikarya</taxon>
        <taxon>Basidiomycota</taxon>
        <taxon>Agaricomycotina</taxon>
        <taxon>Agaricomycetes</taxon>
        <taxon>Polyporales</taxon>
        <taxon>Phaeolaceae</taxon>
        <taxon>Wolfiporia</taxon>
    </lineage>
</organism>
<dbReference type="AlphaFoldDB" id="A0A2H3JIH9"/>
<evidence type="ECO:0000313" key="1">
    <source>
        <dbReference type="EMBL" id="PCH39683.1"/>
    </source>
</evidence>
<gene>
    <name evidence="1" type="ORF">WOLCODRAFT_141364</name>
</gene>
<protein>
    <recommendedName>
        <fullName evidence="3">F-box domain-containing protein</fullName>
    </recommendedName>
</protein>
<name>A0A2H3JIH9_WOLCO</name>
<keyword evidence="2" id="KW-1185">Reference proteome</keyword>